<accession>A0A3B0WJN8</accession>
<gene>
    <name evidence="2" type="ORF">MNBD_GAMMA07-1050</name>
</gene>
<dbReference type="Pfam" id="PF12137">
    <property type="entry name" value="RapA_C"/>
    <property type="match status" value="1"/>
</dbReference>
<evidence type="ECO:0000259" key="1">
    <source>
        <dbReference type="Pfam" id="PF12137"/>
    </source>
</evidence>
<dbReference type="EMBL" id="UOFF01000173">
    <property type="protein sequence ID" value="VAW56075.1"/>
    <property type="molecule type" value="Genomic_DNA"/>
</dbReference>
<evidence type="ECO:0000313" key="2">
    <source>
        <dbReference type="EMBL" id="VAW56075.1"/>
    </source>
</evidence>
<reference evidence="2" key="1">
    <citation type="submission" date="2018-06" db="EMBL/GenBank/DDBJ databases">
        <authorList>
            <person name="Zhirakovskaya E."/>
        </authorList>
    </citation>
    <scope>NUCLEOTIDE SEQUENCE</scope>
</reference>
<dbReference type="GO" id="GO:0016817">
    <property type="term" value="F:hydrolase activity, acting on acid anhydrides"/>
    <property type="evidence" value="ECO:0007669"/>
    <property type="project" value="InterPro"/>
</dbReference>
<proteinExistence type="predicted"/>
<dbReference type="AlphaFoldDB" id="A0A3B0WJN8"/>
<organism evidence="2">
    <name type="scientific">hydrothermal vent metagenome</name>
    <dbReference type="NCBI Taxonomy" id="652676"/>
    <lineage>
        <taxon>unclassified sequences</taxon>
        <taxon>metagenomes</taxon>
        <taxon>ecological metagenomes</taxon>
    </lineage>
</organism>
<dbReference type="Gene3D" id="6.10.140.1500">
    <property type="match status" value="1"/>
</dbReference>
<protein>
    <recommendedName>
        <fullName evidence="1">RNA polymerase recycling bacterial C-terminal domain-containing protein</fullName>
    </recommendedName>
</protein>
<sequence length="109" mass="12581">MQFNAHQFKNVAKPIAKQIVQLKENVIKKTLTNISKDITLHAPEYLQTHYATNLLILENEIDRLSALKAVNPQVRDEEIEFFQSQLNSFKLALNHSINRIDAIRLIITT</sequence>
<name>A0A3B0WJN8_9ZZZZ</name>
<feature type="domain" description="RNA polymerase recycling bacterial C-terminal" evidence="1">
    <location>
        <begin position="5"/>
        <end position="108"/>
    </location>
</feature>
<dbReference type="InterPro" id="IPR022737">
    <property type="entry name" value="RapA_C"/>
</dbReference>